<proteinExistence type="predicted"/>
<dbReference type="GeneID" id="7827524"/>
<evidence type="ECO:0000313" key="3">
    <source>
        <dbReference type="Proteomes" id="UP000009168"/>
    </source>
</evidence>
<evidence type="ECO:0000313" key="2">
    <source>
        <dbReference type="EMBL" id="EAR90854.2"/>
    </source>
</evidence>
<accession>I7MDS3</accession>
<name>I7MDS3_TETTS</name>
<organism evidence="2 3">
    <name type="scientific">Tetrahymena thermophila (strain SB210)</name>
    <dbReference type="NCBI Taxonomy" id="312017"/>
    <lineage>
        <taxon>Eukaryota</taxon>
        <taxon>Sar</taxon>
        <taxon>Alveolata</taxon>
        <taxon>Ciliophora</taxon>
        <taxon>Intramacronucleata</taxon>
        <taxon>Oligohymenophorea</taxon>
        <taxon>Hymenostomatida</taxon>
        <taxon>Tetrahymenina</taxon>
        <taxon>Tetrahymenidae</taxon>
        <taxon>Tetrahymena</taxon>
    </lineage>
</organism>
<feature type="region of interest" description="Disordered" evidence="1">
    <location>
        <begin position="28"/>
        <end position="59"/>
    </location>
</feature>
<dbReference type="InterPro" id="IPR028008">
    <property type="entry name" value="DUF4441"/>
</dbReference>
<protein>
    <submittedName>
        <fullName evidence="2">Uncharacterized protein</fullName>
    </submittedName>
</protein>
<evidence type="ECO:0000256" key="1">
    <source>
        <dbReference type="SAM" id="MobiDB-lite"/>
    </source>
</evidence>
<dbReference type="EMBL" id="GG662793">
    <property type="protein sequence ID" value="EAR90854.2"/>
    <property type="molecule type" value="Genomic_DNA"/>
</dbReference>
<reference evidence="3" key="1">
    <citation type="journal article" date="2006" name="PLoS Biol.">
        <title>Macronuclear genome sequence of the ciliate Tetrahymena thermophila, a model eukaryote.</title>
        <authorList>
            <person name="Eisen J.A."/>
            <person name="Coyne R.S."/>
            <person name="Wu M."/>
            <person name="Wu D."/>
            <person name="Thiagarajan M."/>
            <person name="Wortman J.R."/>
            <person name="Badger J.H."/>
            <person name="Ren Q."/>
            <person name="Amedeo P."/>
            <person name="Jones K.M."/>
            <person name="Tallon L.J."/>
            <person name="Delcher A.L."/>
            <person name="Salzberg S.L."/>
            <person name="Silva J.C."/>
            <person name="Haas B.J."/>
            <person name="Majoros W.H."/>
            <person name="Farzad M."/>
            <person name="Carlton J.M."/>
            <person name="Smith R.K. Jr."/>
            <person name="Garg J."/>
            <person name="Pearlman R.E."/>
            <person name="Karrer K.M."/>
            <person name="Sun L."/>
            <person name="Manning G."/>
            <person name="Elde N.C."/>
            <person name="Turkewitz A.P."/>
            <person name="Asai D.J."/>
            <person name="Wilkes D.E."/>
            <person name="Wang Y."/>
            <person name="Cai H."/>
            <person name="Collins K."/>
            <person name="Stewart B.A."/>
            <person name="Lee S.R."/>
            <person name="Wilamowska K."/>
            <person name="Weinberg Z."/>
            <person name="Ruzzo W.L."/>
            <person name="Wloga D."/>
            <person name="Gaertig J."/>
            <person name="Frankel J."/>
            <person name="Tsao C.-C."/>
            <person name="Gorovsky M.A."/>
            <person name="Keeling P.J."/>
            <person name="Waller R.F."/>
            <person name="Patron N.J."/>
            <person name="Cherry J.M."/>
            <person name="Stover N.A."/>
            <person name="Krieger C.J."/>
            <person name="del Toro C."/>
            <person name="Ryder H.F."/>
            <person name="Williamson S.C."/>
            <person name="Barbeau R.A."/>
            <person name="Hamilton E.P."/>
            <person name="Orias E."/>
        </authorList>
    </citation>
    <scope>NUCLEOTIDE SEQUENCE [LARGE SCALE GENOMIC DNA]</scope>
    <source>
        <strain evidence="3">SB210</strain>
    </source>
</reference>
<dbReference type="KEGG" id="tet:TTHERM_00143600"/>
<dbReference type="Pfam" id="PF14536">
    <property type="entry name" value="DUF4441"/>
    <property type="match status" value="1"/>
</dbReference>
<gene>
    <name evidence="2" type="ORF">TTHERM_00143600</name>
</gene>
<sequence length="189" mass="22816">MSNRLMNSMILMQYFNLIQKESNQNFLHKSNIKKKDKKSEIAPKSIKKKSNQNQNSTDKQIYEQQGHAEELNPNVIKNVMRQFFNFVLSEQNQDVVLEFLKYKNYETATKYTKRIMREFKFNNTYIIRLINKKGYCKLLEYYLTLEVQEWLSNAKIKDITQHLRCIEFLKECCVDKEKLQTIIKYKKKS</sequence>
<dbReference type="InParanoid" id="I7MDS3"/>
<dbReference type="RefSeq" id="XP_001011099.2">
    <property type="nucleotide sequence ID" value="XM_001011099.2"/>
</dbReference>
<keyword evidence="3" id="KW-1185">Reference proteome</keyword>
<dbReference type="Proteomes" id="UP000009168">
    <property type="component" value="Unassembled WGS sequence"/>
</dbReference>
<dbReference type="AlphaFoldDB" id="I7MDS3"/>